<sequence>MAHKEHSGNFVCPSSHSTILEIPRFVRQFVPKKQVQLQANVHTATSVESGVLFQSSHHSLGHGYASYEHVDHEPSFTSQSSSISPTSPNYCRTLSSPQTNHINTSYSSSWQPTSPFYTRIMQHNQGAPGIFFKFDSDPLAITQHQ</sequence>
<protein>
    <submittedName>
        <fullName evidence="1">Predicted protein</fullName>
    </submittedName>
</protein>
<organism evidence="2">
    <name type="scientific">Laccaria bicolor (strain S238N-H82 / ATCC MYA-4686)</name>
    <name type="common">Bicoloured deceiver</name>
    <name type="synonym">Laccaria laccata var. bicolor</name>
    <dbReference type="NCBI Taxonomy" id="486041"/>
    <lineage>
        <taxon>Eukaryota</taxon>
        <taxon>Fungi</taxon>
        <taxon>Dikarya</taxon>
        <taxon>Basidiomycota</taxon>
        <taxon>Agaricomycotina</taxon>
        <taxon>Agaricomycetes</taxon>
        <taxon>Agaricomycetidae</taxon>
        <taxon>Agaricales</taxon>
        <taxon>Agaricineae</taxon>
        <taxon>Hydnangiaceae</taxon>
        <taxon>Laccaria</taxon>
    </lineage>
</organism>
<dbReference type="OrthoDB" id="5541786at2759"/>
<dbReference type="EMBL" id="DS547101">
    <property type="protein sequence ID" value="EDR08570.1"/>
    <property type="molecule type" value="Genomic_DNA"/>
</dbReference>
<dbReference type="KEGG" id="lbc:LACBIDRAFT_296857"/>
<proteinExistence type="predicted"/>
<dbReference type="Proteomes" id="UP000001194">
    <property type="component" value="Unassembled WGS sequence"/>
</dbReference>
<gene>
    <name evidence="1" type="ORF">LACBIDRAFT_296857</name>
</gene>
<dbReference type="RefSeq" id="XP_001880795.1">
    <property type="nucleotide sequence ID" value="XM_001880760.1"/>
</dbReference>
<dbReference type="AlphaFoldDB" id="B0D9F5"/>
<accession>B0D9F5</accession>
<reference evidence="1 2" key="1">
    <citation type="journal article" date="2008" name="Nature">
        <title>The genome of Laccaria bicolor provides insights into mycorrhizal symbiosis.</title>
        <authorList>
            <person name="Martin F."/>
            <person name="Aerts A."/>
            <person name="Ahren D."/>
            <person name="Brun A."/>
            <person name="Danchin E.G.J."/>
            <person name="Duchaussoy F."/>
            <person name="Gibon J."/>
            <person name="Kohler A."/>
            <person name="Lindquist E."/>
            <person name="Pereda V."/>
            <person name="Salamov A."/>
            <person name="Shapiro H.J."/>
            <person name="Wuyts J."/>
            <person name="Blaudez D."/>
            <person name="Buee M."/>
            <person name="Brokstein P."/>
            <person name="Canbaeck B."/>
            <person name="Cohen D."/>
            <person name="Courty P.E."/>
            <person name="Coutinho P.M."/>
            <person name="Delaruelle C."/>
            <person name="Detter J.C."/>
            <person name="Deveau A."/>
            <person name="DiFazio S."/>
            <person name="Duplessis S."/>
            <person name="Fraissinet-Tachet L."/>
            <person name="Lucic E."/>
            <person name="Frey-Klett P."/>
            <person name="Fourrey C."/>
            <person name="Feussner I."/>
            <person name="Gay G."/>
            <person name="Grimwood J."/>
            <person name="Hoegger P.J."/>
            <person name="Jain P."/>
            <person name="Kilaru S."/>
            <person name="Labbe J."/>
            <person name="Lin Y.C."/>
            <person name="Legue V."/>
            <person name="Le Tacon F."/>
            <person name="Marmeisse R."/>
            <person name="Melayah D."/>
            <person name="Montanini B."/>
            <person name="Muratet M."/>
            <person name="Nehls U."/>
            <person name="Niculita-Hirzel H."/>
            <person name="Oudot-Le Secq M.P."/>
            <person name="Peter M."/>
            <person name="Quesneville H."/>
            <person name="Rajashekar B."/>
            <person name="Reich M."/>
            <person name="Rouhier N."/>
            <person name="Schmutz J."/>
            <person name="Yin T."/>
            <person name="Chalot M."/>
            <person name="Henrissat B."/>
            <person name="Kuees U."/>
            <person name="Lucas S."/>
            <person name="Van de Peer Y."/>
            <person name="Podila G.K."/>
            <person name="Polle A."/>
            <person name="Pukkila P.J."/>
            <person name="Richardson P.M."/>
            <person name="Rouze P."/>
            <person name="Sanders I.R."/>
            <person name="Stajich J.E."/>
            <person name="Tunlid A."/>
            <person name="Tuskan G."/>
            <person name="Grigoriev I.V."/>
        </authorList>
    </citation>
    <scope>NUCLEOTIDE SEQUENCE [LARGE SCALE GENOMIC DNA]</scope>
    <source>
        <strain evidence="2">S238N-H82 / ATCC MYA-4686</strain>
    </source>
</reference>
<evidence type="ECO:0000313" key="2">
    <source>
        <dbReference type="Proteomes" id="UP000001194"/>
    </source>
</evidence>
<name>B0D9F5_LACBS</name>
<dbReference type="GeneID" id="6076594"/>
<dbReference type="HOGENOM" id="CLU_1787165_0_0_1"/>
<evidence type="ECO:0000313" key="1">
    <source>
        <dbReference type="EMBL" id="EDR08570.1"/>
    </source>
</evidence>
<keyword evidence="2" id="KW-1185">Reference proteome</keyword>
<dbReference type="STRING" id="486041.B0D9F5"/>
<dbReference type="InParanoid" id="B0D9F5"/>